<gene>
    <name evidence="2" type="ORF">P3W24_13250</name>
</gene>
<proteinExistence type="predicted"/>
<feature type="signal peptide" evidence="1">
    <location>
        <begin position="1"/>
        <end position="25"/>
    </location>
</feature>
<evidence type="ECO:0000256" key="1">
    <source>
        <dbReference type="SAM" id="SignalP"/>
    </source>
</evidence>
<reference evidence="2 3" key="1">
    <citation type="journal article" date="2024" name="Curr. Microbiol.">
        <title>Luteibacter sahnii sp. nov., A Novel Yellow-Colored Xanthomonadin Pigment Producing Probiotic Bacterium from Healthy Rice Seed Microbiome.</title>
        <authorList>
            <person name="Jaiswal G."/>
            <person name="Rana R."/>
            <person name="Nayak P.K."/>
            <person name="Chouhan R."/>
            <person name="Gandhi S.G."/>
            <person name="Patel H.K."/>
            <person name="Patil P.B."/>
        </authorList>
    </citation>
    <scope>NUCLEOTIDE SEQUENCE [LARGE SCALE GENOMIC DNA]</scope>
    <source>
        <strain evidence="2 3">PPL201</strain>
    </source>
</reference>
<dbReference type="EMBL" id="JARJJS010000003">
    <property type="protein sequence ID" value="MDF4025938.1"/>
    <property type="molecule type" value="Genomic_DNA"/>
</dbReference>
<dbReference type="RefSeq" id="WP_320551871.1">
    <property type="nucleotide sequence ID" value="NZ_JAQLOK010000004.1"/>
</dbReference>
<dbReference type="Proteomes" id="UP001528850">
    <property type="component" value="Unassembled WGS sequence"/>
</dbReference>
<name>A0ABT6BCX3_9GAMM</name>
<protein>
    <submittedName>
        <fullName evidence="2">Uncharacterized protein</fullName>
    </submittedName>
</protein>
<sequence length="153" mass="16100">MKPFVSSFAIAASLLLGAGLPAVHARPAPPPSPIGIYGLRPGIFVAEGTDCGSPPNAAIKQYDGKGIATAHTHACEARVLSRRNTADGIVYDVSQTCIDGGEGPGKPFTEKHMVRVRDPEHVAITSDDATVYHYCPIGTLPPDLRSAVRKTMP</sequence>
<comment type="caution">
    <text evidence="2">The sequence shown here is derived from an EMBL/GenBank/DDBJ whole genome shotgun (WGS) entry which is preliminary data.</text>
</comment>
<organism evidence="2 3">
    <name type="scientific">Luteibacter sahnii</name>
    <dbReference type="NCBI Taxonomy" id="3021977"/>
    <lineage>
        <taxon>Bacteria</taxon>
        <taxon>Pseudomonadati</taxon>
        <taxon>Pseudomonadota</taxon>
        <taxon>Gammaproteobacteria</taxon>
        <taxon>Lysobacterales</taxon>
        <taxon>Rhodanobacteraceae</taxon>
        <taxon>Luteibacter</taxon>
    </lineage>
</organism>
<accession>A0ABT6BCX3</accession>
<keyword evidence="3" id="KW-1185">Reference proteome</keyword>
<keyword evidence="1" id="KW-0732">Signal</keyword>
<evidence type="ECO:0000313" key="2">
    <source>
        <dbReference type="EMBL" id="MDF4025938.1"/>
    </source>
</evidence>
<feature type="chain" id="PRO_5045132867" evidence="1">
    <location>
        <begin position="26"/>
        <end position="153"/>
    </location>
</feature>
<evidence type="ECO:0000313" key="3">
    <source>
        <dbReference type="Proteomes" id="UP001528850"/>
    </source>
</evidence>